<evidence type="ECO:0000256" key="1">
    <source>
        <dbReference type="SAM" id="MobiDB-lite"/>
    </source>
</evidence>
<feature type="compositionally biased region" description="Polar residues" evidence="1">
    <location>
        <begin position="15"/>
        <end position="25"/>
    </location>
</feature>
<evidence type="ECO:0000313" key="2">
    <source>
        <dbReference type="EMBL" id="CAG8541851.1"/>
    </source>
</evidence>
<name>A0A9N9FK29_9GLOM</name>
<dbReference type="Proteomes" id="UP000789759">
    <property type="component" value="Unassembled WGS sequence"/>
</dbReference>
<reference evidence="2" key="1">
    <citation type="submission" date="2021-06" db="EMBL/GenBank/DDBJ databases">
        <authorList>
            <person name="Kallberg Y."/>
            <person name="Tangrot J."/>
            <person name="Rosling A."/>
        </authorList>
    </citation>
    <scope>NUCLEOTIDE SEQUENCE</scope>
    <source>
        <strain evidence="2">FL966</strain>
    </source>
</reference>
<dbReference type="AlphaFoldDB" id="A0A9N9FK29"/>
<dbReference type="EMBL" id="CAJVQA010002252">
    <property type="protein sequence ID" value="CAG8541851.1"/>
    <property type="molecule type" value="Genomic_DNA"/>
</dbReference>
<accession>A0A9N9FK29</accession>
<organism evidence="2 3">
    <name type="scientific">Cetraspora pellucida</name>
    <dbReference type="NCBI Taxonomy" id="1433469"/>
    <lineage>
        <taxon>Eukaryota</taxon>
        <taxon>Fungi</taxon>
        <taxon>Fungi incertae sedis</taxon>
        <taxon>Mucoromycota</taxon>
        <taxon>Glomeromycotina</taxon>
        <taxon>Glomeromycetes</taxon>
        <taxon>Diversisporales</taxon>
        <taxon>Gigasporaceae</taxon>
        <taxon>Cetraspora</taxon>
    </lineage>
</organism>
<protein>
    <submittedName>
        <fullName evidence="2">14536_t:CDS:1</fullName>
    </submittedName>
</protein>
<feature type="region of interest" description="Disordered" evidence="1">
    <location>
        <begin position="1"/>
        <end position="42"/>
    </location>
</feature>
<comment type="caution">
    <text evidence="2">The sequence shown here is derived from an EMBL/GenBank/DDBJ whole genome shotgun (WGS) entry which is preliminary data.</text>
</comment>
<sequence>MSAQNIKTHKRNKIQTHSQYSSCTEQNRKNKKAKQLRNKSSNESVFSLSLTKNVFLNKKISENDDNECKDGYVKFSTMVEIKKEFISNEILSSEFDYEEKFCNIVNTLIVSLQKELGYYWKLRNLYINKKK</sequence>
<gene>
    <name evidence="2" type="ORF">CPELLU_LOCUS4337</name>
</gene>
<evidence type="ECO:0000313" key="3">
    <source>
        <dbReference type="Proteomes" id="UP000789759"/>
    </source>
</evidence>
<keyword evidence="3" id="KW-1185">Reference proteome</keyword>
<proteinExistence type="predicted"/>